<evidence type="ECO:0000313" key="2">
    <source>
        <dbReference type="EMBL" id="PON32926.1"/>
    </source>
</evidence>
<dbReference type="EMBL" id="JXTB01000768">
    <property type="protein sequence ID" value="PON32926.1"/>
    <property type="molecule type" value="Genomic_DNA"/>
</dbReference>
<feature type="region of interest" description="Disordered" evidence="1">
    <location>
        <begin position="38"/>
        <end position="64"/>
    </location>
</feature>
<comment type="caution">
    <text evidence="2">The sequence shown here is derived from an EMBL/GenBank/DDBJ whole genome shotgun (WGS) entry which is preliminary data.</text>
</comment>
<name>A0A2P5A8Q8_PARAD</name>
<protein>
    <submittedName>
        <fullName evidence="2">Uncharacterized protein</fullName>
    </submittedName>
</protein>
<evidence type="ECO:0000313" key="3">
    <source>
        <dbReference type="Proteomes" id="UP000237105"/>
    </source>
</evidence>
<accession>A0A2P5A8Q8</accession>
<feature type="compositionally biased region" description="Polar residues" evidence="1">
    <location>
        <begin position="38"/>
        <end position="50"/>
    </location>
</feature>
<keyword evidence="3" id="KW-1185">Reference proteome</keyword>
<dbReference type="AlphaFoldDB" id="A0A2P5A8Q8"/>
<reference evidence="3" key="1">
    <citation type="submission" date="2016-06" db="EMBL/GenBank/DDBJ databases">
        <title>Parallel loss of symbiosis genes in relatives of nitrogen-fixing non-legume Parasponia.</title>
        <authorList>
            <person name="Van Velzen R."/>
            <person name="Holmer R."/>
            <person name="Bu F."/>
            <person name="Rutten L."/>
            <person name="Van Zeijl A."/>
            <person name="Liu W."/>
            <person name="Santuari L."/>
            <person name="Cao Q."/>
            <person name="Sharma T."/>
            <person name="Shen D."/>
            <person name="Roswanjaya Y."/>
            <person name="Wardhani T."/>
            <person name="Kalhor M.S."/>
            <person name="Jansen J."/>
            <person name="Van den Hoogen J."/>
            <person name="Gungor B."/>
            <person name="Hartog M."/>
            <person name="Hontelez J."/>
            <person name="Verver J."/>
            <person name="Yang W.-C."/>
            <person name="Schijlen E."/>
            <person name="Repin R."/>
            <person name="Schilthuizen M."/>
            <person name="Schranz E."/>
            <person name="Heidstra R."/>
            <person name="Miyata K."/>
            <person name="Fedorova E."/>
            <person name="Kohlen W."/>
            <person name="Bisseling T."/>
            <person name="Smit S."/>
            <person name="Geurts R."/>
        </authorList>
    </citation>
    <scope>NUCLEOTIDE SEQUENCE [LARGE SCALE GENOMIC DNA]</scope>
    <source>
        <strain evidence="3">cv. WU1-14</strain>
    </source>
</reference>
<dbReference type="Proteomes" id="UP000237105">
    <property type="component" value="Unassembled WGS sequence"/>
</dbReference>
<sequence length="104" mass="11702">MLMIRRTCKTKQDNNENDEDLNLDQVNLKANLGVNAKTQVSAADQQSDQVRNFRESSPDDSNFGRHVKARVMEEMSENSESVAASIAAMELKIDVMGLMDWLVL</sequence>
<gene>
    <name evidence="2" type="ORF">PanWU01x14_357010</name>
</gene>
<organism evidence="2 3">
    <name type="scientific">Parasponia andersonii</name>
    <name type="common">Sponia andersonii</name>
    <dbReference type="NCBI Taxonomy" id="3476"/>
    <lineage>
        <taxon>Eukaryota</taxon>
        <taxon>Viridiplantae</taxon>
        <taxon>Streptophyta</taxon>
        <taxon>Embryophyta</taxon>
        <taxon>Tracheophyta</taxon>
        <taxon>Spermatophyta</taxon>
        <taxon>Magnoliopsida</taxon>
        <taxon>eudicotyledons</taxon>
        <taxon>Gunneridae</taxon>
        <taxon>Pentapetalae</taxon>
        <taxon>rosids</taxon>
        <taxon>fabids</taxon>
        <taxon>Rosales</taxon>
        <taxon>Cannabaceae</taxon>
        <taxon>Parasponia</taxon>
    </lineage>
</organism>
<proteinExistence type="predicted"/>
<evidence type="ECO:0000256" key="1">
    <source>
        <dbReference type="SAM" id="MobiDB-lite"/>
    </source>
</evidence>